<reference evidence="1 2" key="1">
    <citation type="journal article" date="2012" name="Stand. Genomic Sci.">
        <title>Complete genome sequence of the sulfur compounds oxidizing chemolithoautotroph Sulfuricurvum kujiense type strain (YK-1(T)).</title>
        <authorList>
            <person name="Han C."/>
            <person name="Kotsyurbenko O."/>
            <person name="Chertkov O."/>
            <person name="Held B."/>
            <person name="Lapidus A."/>
            <person name="Nolan M."/>
            <person name="Lucas S."/>
            <person name="Hammon N."/>
            <person name="Deshpande S."/>
            <person name="Cheng J.F."/>
            <person name="Tapia R."/>
            <person name="Goodwin L.A."/>
            <person name="Pitluck S."/>
            <person name="Liolios K."/>
            <person name="Pagani I."/>
            <person name="Ivanova N."/>
            <person name="Mavromatis K."/>
            <person name="Mikhailova N."/>
            <person name="Pati A."/>
            <person name="Chen A."/>
            <person name="Palaniappan K."/>
            <person name="Land M."/>
            <person name="Hauser L."/>
            <person name="Chang Y.J."/>
            <person name="Jeffries C.D."/>
            <person name="Brambilla E.M."/>
            <person name="Rohde M."/>
            <person name="Spring S."/>
            <person name="Sikorski J."/>
            <person name="Goker M."/>
            <person name="Woyke T."/>
            <person name="Bristow J."/>
            <person name="Eisen J.A."/>
            <person name="Markowitz V."/>
            <person name="Hugenholtz P."/>
            <person name="Kyrpides N.C."/>
            <person name="Klenk H.P."/>
            <person name="Detter J.C."/>
        </authorList>
    </citation>
    <scope>NUCLEOTIDE SEQUENCE [LARGE SCALE GENOMIC DNA]</scope>
    <source>
        <strain evidence="2">ATCC BAA-921 / DSM 16994 / JCM 11577 / YK-1</strain>
    </source>
</reference>
<dbReference type="KEGG" id="sku:Sulku_0120"/>
<accession>E4TWV7</accession>
<dbReference type="Proteomes" id="UP000008721">
    <property type="component" value="Chromosome"/>
</dbReference>
<protein>
    <submittedName>
        <fullName evidence="1">Lipoprotein</fullName>
    </submittedName>
</protein>
<evidence type="ECO:0000313" key="2">
    <source>
        <dbReference type="Proteomes" id="UP000008721"/>
    </source>
</evidence>
<name>E4TWV7_SULKY</name>
<dbReference type="HOGENOM" id="CLU_930423_0_0_7"/>
<dbReference type="AlphaFoldDB" id="E4TWV7"/>
<dbReference type="STRING" id="709032.Sulku_0120"/>
<keyword evidence="2" id="KW-1185">Reference proteome</keyword>
<organism evidence="1 2">
    <name type="scientific">Sulfuricurvum kujiense (strain ATCC BAA-921 / DSM 16994 / JCM 11577 / YK-1)</name>
    <dbReference type="NCBI Taxonomy" id="709032"/>
    <lineage>
        <taxon>Bacteria</taxon>
        <taxon>Pseudomonadati</taxon>
        <taxon>Campylobacterota</taxon>
        <taxon>Epsilonproteobacteria</taxon>
        <taxon>Campylobacterales</taxon>
        <taxon>Sulfurimonadaceae</taxon>
        <taxon>Sulfuricurvum</taxon>
    </lineage>
</organism>
<dbReference type="OrthoDB" id="5372616at2"/>
<dbReference type="RefSeq" id="WP_013458985.1">
    <property type="nucleotide sequence ID" value="NC_014762.1"/>
</dbReference>
<proteinExistence type="predicted"/>
<dbReference type="EMBL" id="CP002355">
    <property type="protein sequence ID" value="ADR32788.1"/>
    <property type="molecule type" value="Genomic_DNA"/>
</dbReference>
<evidence type="ECO:0000313" key="1">
    <source>
        <dbReference type="EMBL" id="ADR32788.1"/>
    </source>
</evidence>
<gene>
    <name evidence="1" type="ordered locus">Sulku_0120</name>
</gene>
<sequence length="299" mass="34840">MRKARVIGFILLFLIVGIAASVYYYNRPAESSRIHISTNPWIGFTPFIYAQEKGWLESTPFRFLWLVDLTDNARLYERGFTQGFTATQYELLHFKNKNTIKPVFLIDQSFGADAIVSNRTLEELQNTREKVDVYLEQGSLNDDFFEAFVTEKGLQKVTFQKIDTSQKNISTLTEMSHPIIIISYQPYLAGLIKKGFKVLVSTQSMQTFFVVDALFVDEKTIQGREKEFADLKKLFALGVERFKRDPHEYYETIKGYLEGQSYEEFMETTTQIKWLYQTHPNEIITHLNAQQIKTDRLLP</sequence>
<dbReference type="eggNOG" id="COG0715">
    <property type="taxonomic scope" value="Bacteria"/>
</dbReference>
<keyword evidence="1" id="KW-0449">Lipoprotein</keyword>